<reference evidence="1 2" key="1">
    <citation type="journal article" date="2019" name="Sci. Rep.">
        <title>Orb-weaving spider Araneus ventricosus genome elucidates the spidroin gene catalogue.</title>
        <authorList>
            <person name="Kono N."/>
            <person name="Nakamura H."/>
            <person name="Ohtoshi R."/>
            <person name="Moran D.A.P."/>
            <person name="Shinohara A."/>
            <person name="Yoshida Y."/>
            <person name="Fujiwara M."/>
            <person name="Mori M."/>
            <person name="Tomita M."/>
            <person name="Arakawa K."/>
        </authorList>
    </citation>
    <scope>NUCLEOTIDE SEQUENCE [LARGE SCALE GENOMIC DNA]</scope>
</reference>
<evidence type="ECO:0000313" key="2">
    <source>
        <dbReference type="Proteomes" id="UP000499080"/>
    </source>
</evidence>
<accession>A0A4Y2HIV7</accession>
<dbReference type="Proteomes" id="UP000499080">
    <property type="component" value="Unassembled WGS sequence"/>
</dbReference>
<dbReference type="AlphaFoldDB" id="A0A4Y2HIV7"/>
<protein>
    <submittedName>
        <fullName evidence="1">Uncharacterized protein</fullName>
    </submittedName>
</protein>
<gene>
    <name evidence="1" type="ORF">AVEN_89687_1</name>
</gene>
<organism evidence="1 2">
    <name type="scientific">Araneus ventricosus</name>
    <name type="common">Orbweaver spider</name>
    <name type="synonym">Epeira ventricosa</name>
    <dbReference type="NCBI Taxonomy" id="182803"/>
    <lineage>
        <taxon>Eukaryota</taxon>
        <taxon>Metazoa</taxon>
        <taxon>Ecdysozoa</taxon>
        <taxon>Arthropoda</taxon>
        <taxon>Chelicerata</taxon>
        <taxon>Arachnida</taxon>
        <taxon>Araneae</taxon>
        <taxon>Araneomorphae</taxon>
        <taxon>Entelegynae</taxon>
        <taxon>Araneoidea</taxon>
        <taxon>Araneidae</taxon>
        <taxon>Araneus</taxon>
    </lineage>
</organism>
<dbReference type="EMBL" id="BGPR01001972">
    <property type="protein sequence ID" value="GBM65316.1"/>
    <property type="molecule type" value="Genomic_DNA"/>
</dbReference>
<proteinExistence type="predicted"/>
<sequence>MLHIADILKFKYSIPDQLWQITAIVTTPVETHHKTTFSAKIAQVPSLRFLWGRKISLAKQLRTTFRLQWDVASRTVHYLDTPRSFEQQKIPLFPFDSGTWLDMLRGPS</sequence>
<name>A0A4Y2HIV7_ARAVE</name>
<evidence type="ECO:0000313" key="1">
    <source>
        <dbReference type="EMBL" id="GBM65316.1"/>
    </source>
</evidence>
<comment type="caution">
    <text evidence="1">The sequence shown here is derived from an EMBL/GenBank/DDBJ whole genome shotgun (WGS) entry which is preliminary data.</text>
</comment>
<keyword evidence="2" id="KW-1185">Reference proteome</keyword>